<evidence type="ECO:0000313" key="1">
    <source>
        <dbReference type="EMBL" id="GAG47850.1"/>
    </source>
</evidence>
<proteinExistence type="predicted"/>
<gene>
    <name evidence="1" type="ORF">S01H1_82142</name>
</gene>
<organism evidence="1">
    <name type="scientific">marine sediment metagenome</name>
    <dbReference type="NCBI Taxonomy" id="412755"/>
    <lineage>
        <taxon>unclassified sequences</taxon>
        <taxon>metagenomes</taxon>
        <taxon>ecological metagenomes</taxon>
    </lineage>
</organism>
<dbReference type="AlphaFoldDB" id="X0XWV9"/>
<protein>
    <submittedName>
        <fullName evidence="1">Uncharacterized protein</fullName>
    </submittedName>
</protein>
<feature type="non-terminal residue" evidence="1">
    <location>
        <position position="71"/>
    </location>
</feature>
<dbReference type="EMBL" id="BARS01055664">
    <property type="protein sequence ID" value="GAG47850.1"/>
    <property type="molecule type" value="Genomic_DNA"/>
</dbReference>
<sequence length="71" mass="8020">MPSFSNSSLAKLATCNPELQMIFNYVIRDFDCTIVCGHRDKEAQNKAFEDGFSKVKFPNSKHNQHPSNAVD</sequence>
<name>X0XWV9_9ZZZZ</name>
<comment type="caution">
    <text evidence="1">The sequence shown here is derived from an EMBL/GenBank/DDBJ whole genome shotgun (WGS) entry which is preliminary data.</text>
</comment>
<reference evidence="1" key="1">
    <citation type="journal article" date="2014" name="Front. Microbiol.">
        <title>High frequency of phylogenetically diverse reductive dehalogenase-homologous genes in deep subseafloor sedimentary metagenomes.</title>
        <authorList>
            <person name="Kawai M."/>
            <person name="Futagami T."/>
            <person name="Toyoda A."/>
            <person name="Takaki Y."/>
            <person name="Nishi S."/>
            <person name="Hori S."/>
            <person name="Arai W."/>
            <person name="Tsubouchi T."/>
            <person name="Morono Y."/>
            <person name="Uchiyama I."/>
            <person name="Ito T."/>
            <person name="Fujiyama A."/>
            <person name="Inagaki F."/>
            <person name="Takami H."/>
        </authorList>
    </citation>
    <scope>NUCLEOTIDE SEQUENCE</scope>
    <source>
        <strain evidence="1">Expedition CK06-06</strain>
    </source>
</reference>
<accession>X0XWV9</accession>